<accession>U2YD93</accession>
<sequence>MREVVGGIVWERVEHDVKRLLLFAVAALLAGLVLKGPLSPWMRVLKEKAALSGLFH</sequence>
<reference evidence="3" key="1">
    <citation type="journal article" date="2013" name="Genome">
        <title>Draft Genome Sequence of Geobacillus kaustophilus GBlys, a Lysogenic Strain with Bacteriophage phiOH2.</title>
        <authorList>
            <person name="Doi K."/>
            <person name="Mori K."/>
            <person name="Martono H."/>
            <person name="Nagayoshi Y."/>
            <person name="Fujino Y."/>
            <person name="Tashiro K."/>
            <person name="Kuhara S."/>
            <person name="Ohshima T."/>
        </authorList>
    </citation>
    <scope>NUCLEOTIDE SEQUENCE [LARGE SCALE GENOMIC DNA]</scope>
    <source>
        <strain evidence="3">GBlys</strain>
    </source>
</reference>
<keyword evidence="1" id="KW-0472">Membrane</keyword>
<name>U2YD93_GEOKU</name>
<gene>
    <name evidence="2" type="ORF">GBL_3265</name>
</gene>
<keyword evidence="1" id="KW-0812">Transmembrane</keyword>
<keyword evidence="1" id="KW-1133">Transmembrane helix</keyword>
<proteinExistence type="predicted"/>
<dbReference type="Proteomes" id="UP000016424">
    <property type="component" value="Unassembled WGS sequence"/>
</dbReference>
<dbReference type="AlphaFoldDB" id="U2YD93"/>
<evidence type="ECO:0000256" key="1">
    <source>
        <dbReference type="SAM" id="Phobius"/>
    </source>
</evidence>
<comment type="caution">
    <text evidence="2">The sequence shown here is derived from an EMBL/GenBank/DDBJ whole genome shotgun (WGS) entry which is preliminary data.</text>
</comment>
<organism evidence="2 3">
    <name type="scientific">Geobacillus kaustophilus GBlys</name>
    <dbReference type="NCBI Taxonomy" id="1337888"/>
    <lineage>
        <taxon>Bacteria</taxon>
        <taxon>Bacillati</taxon>
        <taxon>Bacillota</taxon>
        <taxon>Bacilli</taxon>
        <taxon>Bacillales</taxon>
        <taxon>Anoxybacillaceae</taxon>
        <taxon>Geobacillus</taxon>
        <taxon>Geobacillus thermoleovorans group</taxon>
    </lineage>
</organism>
<protein>
    <submittedName>
        <fullName evidence="2">Uncharacterized protein</fullName>
    </submittedName>
</protein>
<evidence type="ECO:0000313" key="2">
    <source>
        <dbReference type="EMBL" id="GAD15048.1"/>
    </source>
</evidence>
<evidence type="ECO:0000313" key="3">
    <source>
        <dbReference type="Proteomes" id="UP000016424"/>
    </source>
</evidence>
<feature type="transmembrane region" description="Helical" evidence="1">
    <location>
        <begin position="20"/>
        <end position="38"/>
    </location>
</feature>
<dbReference type="EMBL" id="BASG01000049">
    <property type="protein sequence ID" value="GAD15048.1"/>
    <property type="molecule type" value="Genomic_DNA"/>
</dbReference>